<keyword evidence="3" id="KW-1185">Reference proteome</keyword>
<feature type="transmembrane region" description="Helical" evidence="1">
    <location>
        <begin position="134"/>
        <end position="151"/>
    </location>
</feature>
<accession>A0ABT2WGX6</accession>
<sequence>MNSVKLWKQRSNERLKEILRYGRYMFNDHFVLVLIFAFGAAAFYYQDWVEALDSSFPTALIFGVAFGVLLTSGTVITFFKEPDKVFLLPIETKLQAYLRRSFLLTYIWKAYWVFMVLLVAAPIYVNTTGTGREFLLFAVVALVMRGINLWIRWNCEFDADRQTIIWDTFIRFLFNGVIVFLFIKESYLLFGLCFVILIIYGSYYQVRAKNNGLPWERLIENEEKRMAFFYQLANLFTDVPHLRNRVKRRKWLDPFLGRQSVTHYQTYTYLYSRTFFRSGDYFGLFMRLTIIGSFVVWGVAGSYIGYAVAVLFLYLTGFQLLSLWKHHEAIIWTDLYPVAKVERKKAFMKILVNLLWVQNILFTVLFMTSMDWVRGFGLFALLTAFLYCFVYIFCQSRIHKWEEQYR</sequence>
<protein>
    <submittedName>
        <fullName evidence="2">ABC transporter permease</fullName>
    </submittedName>
</protein>
<keyword evidence="1" id="KW-1133">Transmembrane helix</keyword>
<name>A0ABT2WGX6_9BACI</name>
<evidence type="ECO:0000313" key="2">
    <source>
        <dbReference type="EMBL" id="MCU9594938.1"/>
    </source>
</evidence>
<dbReference type="Proteomes" id="UP001208656">
    <property type="component" value="Unassembled WGS sequence"/>
</dbReference>
<feature type="transmembrane region" description="Helical" evidence="1">
    <location>
        <begin position="100"/>
        <end position="122"/>
    </location>
</feature>
<dbReference type="RefSeq" id="WP_263061890.1">
    <property type="nucleotide sequence ID" value="NZ_JAOUSE010000034.1"/>
</dbReference>
<dbReference type="EMBL" id="JAOUSE010000034">
    <property type="protein sequence ID" value="MCU9594938.1"/>
    <property type="molecule type" value="Genomic_DNA"/>
</dbReference>
<proteinExistence type="predicted"/>
<keyword evidence="1" id="KW-0812">Transmembrane</keyword>
<dbReference type="InterPro" id="IPR010288">
    <property type="entry name" value="EcsB_ABC"/>
</dbReference>
<feature type="transmembrane region" description="Helical" evidence="1">
    <location>
        <begin position="306"/>
        <end position="324"/>
    </location>
</feature>
<feature type="transmembrane region" description="Helical" evidence="1">
    <location>
        <begin position="56"/>
        <end position="79"/>
    </location>
</feature>
<feature type="transmembrane region" description="Helical" evidence="1">
    <location>
        <begin position="163"/>
        <end position="183"/>
    </location>
</feature>
<evidence type="ECO:0000313" key="3">
    <source>
        <dbReference type="Proteomes" id="UP001208656"/>
    </source>
</evidence>
<comment type="caution">
    <text evidence="2">The sequence shown here is derived from an EMBL/GenBank/DDBJ whole genome shotgun (WGS) entry which is preliminary data.</text>
</comment>
<feature type="transmembrane region" description="Helical" evidence="1">
    <location>
        <begin position="350"/>
        <end position="370"/>
    </location>
</feature>
<organism evidence="2 3">
    <name type="scientific">Pallidibacillus thermolactis</name>
    <dbReference type="NCBI Taxonomy" id="251051"/>
    <lineage>
        <taxon>Bacteria</taxon>
        <taxon>Bacillati</taxon>
        <taxon>Bacillota</taxon>
        <taxon>Bacilli</taxon>
        <taxon>Bacillales</taxon>
        <taxon>Bacillaceae</taxon>
        <taxon>Pallidibacillus</taxon>
    </lineage>
</organism>
<dbReference type="PIRSF" id="PIRSF037259">
    <property type="entry name" value="EcsB_ABC"/>
    <property type="match status" value="1"/>
</dbReference>
<feature type="transmembrane region" description="Helical" evidence="1">
    <location>
        <begin position="281"/>
        <end position="300"/>
    </location>
</feature>
<dbReference type="Pfam" id="PF05975">
    <property type="entry name" value="EcsB"/>
    <property type="match status" value="1"/>
</dbReference>
<keyword evidence="1" id="KW-0472">Membrane</keyword>
<feature type="transmembrane region" description="Helical" evidence="1">
    <location>
        <begin position="21"/>
        <end position="44"/>
    </location>
</feature>
<feature type="transmembrane region" description="Helical" evidence="1">
    <location>
        <begin position="189"/>
        <end position="206"/>
    </location>
</feature>
<evidence type="ECO:0000256" key="1">
    <source>
        <dbReference type="SAM" id="Phobius"/>
    </source>
</evidence>
<reference evidence="2 3" key="1">
    <citation type="submission" date="2022-10" db="EMBL/GenBank/DDBJ databases">
        <title>Description of Fervidibacillus gen. nov. in the family Fervidibacillaceae fam. nov. with two species, Fervidibacillus albus sp. nov., and Fervidibacillus halotolerans sp. nov., isolated from tidal flat sediments.</title>
        <authorList>
            <person name="Kwon K.K."/>
            <person name="Yang S.-H."/>
        </authorList>
    </citation>
    <scope>NUCLEOTIDE SEQUENCE [LARGE SCALE GENOMIC DNA]</scope>
    <source>
        <strain evidence="2 3">DSM 23332</strain>
    </source>
</reference>
<feature type="transmembrane region" description="Helical" evidence="1">
    <location>
        <begin position="376"/>
        <end position="394"/>
    </location>
</feature>
<gene>
    <name evidence="2" type="ORF">OEV82_10860</name>
</gene>